<name>A0A147BJV2_IXORI</name>
<evidence type="ECO:0008006" key="3">
    <source>
        <dbReference type="Google" id="ProtNLM"/>
    </source>
</evidence>
<feature type="compositionally biased region" description="Polar residues" evidence="1">
    <location>
        <begin position="25"/>
        <end position="36"/>
    </location>
</feature>
<protein>
    <recommendedName>
        <fullName evidence="3">CCHC-type domain-containing protein</fullName>
    </recommendedName>
</protein>
<feature type="compositionally biased region" description="Polar residues" evidence="1">
    <location>
        <begin position="357"/>
        <end position="367"/>
    </location>
</feature>
<feature type="region of interest" description="Disordered" evidence="1">
    <location>
        <begin position="328"/>
        <end position="400"/>
    </location>
</feature>
<feature type="compositionally biased region" description="Low complexity" evidence="1">
    <location>
        <begin position="338"/>
        <end position="351"/>
    </location>
</feature>
<evidence type="ECO:0000256" key="1">
    <source>
        <dbReference type="SAM" id="MobiDB-lite"/>
    </source>
</evidence>
<dbReference type="EMBL" id="GEGO01004652">
    <property type="protein sequence ID" value="JAR90752.1"/>
    <property type="molecule type" value="Transcribed_RNA"/>
</dbReference>
<evidence type="ECO:0000313" key="2">
    <source>
        <dbReference type="EMBL" id="JAR90752.1"/>
    </source>
</evidence>
<organism evidence="2">
    <name type="scientific">Ixodes ricinus</name>
    <name type="common">Common tick</name>
    <name type="synonym">Acarus ricinus</name>
    <dbReference type="NCBI Taxonomy" id="34613"/>
    <lineage>
        <taxon>Eukaryota</taxon>
        <taxon>Metazoa</taxon>
        <taxon>Ecdysozoa</taxon>
        <taxon>Arthropoda</taxon>
        <taxon>Chelicerata</taxon>
        <taxon>Arachnida</taxon>
        <taxon>Acari</taxon>
        <taxon>Parasitiformes</taxon>
        <taxon>Ixodida</taxon>
        <taxon>Ixodoidea</taxon>
        <taxon>Ixodidae</taxon>
        <taxon>Ixodinae</taxon>
        <taxon>Ixodes</taxon>
    </lineage>
</organism>
<feature type="region of interest" description="Disordered" evidence="1">
    <location>
        <begin position="1"/>
        <end position="36"/>
    </location>
</feature>
<feature type="region of interest" description="Disordered" evidence="1">
    <location>
        <begin position="297"/>
        <end position="316"/>
    </location>
</feature>
<feature type="compositionally biased region" description="Polar residues" evidence="1">
    <location>
        <begin position="378"/>
        <end position="389"/>
    </location>
</feature>
<dbReference type="AlphaFoldDB" id="A0A147BJV2"/>
<reference evidence="2" key="1">
    <citation type="journal article" date="2018" name="PLoS Negl. Trop. Dis.">
        <title>Sialome diversity of ticks revealed by RNAseq of single tick salivary glands.</title>
        <authorList>
            <person name="Perner J."/>
            <person name="Kropackova S."/>
            <person name="Kopacek P."/>
            <person name="Ribeiro J.M."/>
        </authorList>
    </citation>
    <scope>NUCLEOTIDE SEQUENCE</scope>
    <source>
        <strain evidence="2">Siblings of single egg batch collected in Ceske Budejovice</strain>
        <tissue evidence="2">Salivary glands</tissue>
    </source>
</reference>
<feature type="compositionally biased region" description="Basic and acidic residues" evidence="1">
    <location>
        <begin position="390"/>
        <end position="400"/>
    </location>
</feature>
<proteinExistence type="predicted"/>
<accession>A0A147BJV2</accession>
<sequence length="446" mass="48347">MDESNTNNEEWNKARSRKRSHKTLSDSASSSGTVRKQPNVCEGLTVIFAATKPDQKLATLSSLRLSNALEKLCPECILQIRPNERLNVVAVDVRNGQTTRTLLRCPELCGVSVRAYQSLEGPTSIGVIKNVDAELSDPEILENLRSDGRIARVRRLGVTGVVKLTFNSSPLPSFVLLGRVRHQVTEFKPRPIQCRNCGGFGHSAVSCTRSSACSRCAEPHPITNTTSNTKCKSTVVKCVNCGEAHEATSPACSKWREEQNVVTYAKRNAVDYRSARIIVKQASGAIPEPIHNVVANSTSKKSGEAPAQDRQSPALDDKGLSYAAALKTHPQKNIERPPNNNNSATTSNKPKPGVTIPTGTEKSTCNGASIKESEHSMGVNNIEQTSTADSSKRLPREAPEKPTANWIKLFRIAAEMACAYLDGIDASWAHILCGFIQAALPLLNIA</sequence>